<comment type="caution">
    <text evidence="1">The sequence shown here is derived from an EMBL/GenBank/DDBJ whole genome shotgun (WGS) entry which is preliminary data.</text>
</comment>
<dbReference type="Gene3D" id="3.40.1000.10">
    <property type="entry name" value="Mog1/PsbP, alpha/beta/alpha sandwich"/>
    <property type="match status" value="1"/>
</dbReference>
<gene>
    <name evidence="1" type="ORF">J2W91_001719</name>
</gene>
<accession>A0AAP5GZR6</accession>
<dbReference type="EMBL" id="JAVDTR010000004">
    <property type="protein sequence ID" value="MDR6723267.1"/>
    <property type="molecule type" value="Genomic_DNA"/>
</dbReference>
<proteinExistence type="predicted"/>
<dbReference type="Proteomes" id="UP001254832">
    <property type="component" value="Unassembled WGS sequence"/>
</dbReference>
<reference evidence="1" key="1">
    <citation type="submission" date="2023-07" db="EMBL/GenBank/DDBJ databases">
        <title>Sorghum-associated microbial communities from plants grown in Nebraska, USA.</title>
        <authorList>
            <person name="Schachtman D."/>
        </authorList>
    </citation>
    <scope>NUCLEOTIDE SEQUENCE</scope>
    <source>
        <strain evidence="1">BE80</strain>
    </source>
</reference>
<evidence type="ECO:0008006" key="3">
    <source>
        <dbReference type="Google" id="ProtNLM"/>
    </source>
</evidence>
<dbReference type="RefSeq" id="WP_310138249.1">
    <property type="nucleotide sequence ID" value="NZ_JAVDTR010000004.1"/>
</dbReference>
<evidence type="ECO:0000313" key="2">
    <source>
        <dbReference type="Proteomes" id="UP001254832"/>
    </source>
</evidence>
<dbReference type="AlphaFoldDB" id="A0AAP5GZR6"/>
<sequence>MKHWDEKIVAMMNGMKMNSVEDDDYGHIPEDPEPDLKAAFLQIGGNPYSFQETELLEGQLWMMLPRTFKPMSEQMMNMKYPSQHRPSIIYTNAQGTINIAVNHTMNPLPAEDLPLFKQSMIQILRRTQKLTKWYGDGDRMVGGREAATCEFLTPVVNANLYHLMLFTSLEDRALICTFNCTDHELDDWQRVASAIMNSVRFEVHDERDAGE</sequence>
<evidence type="ECO:0000313" key="1">
    <source>
        <dbReference type="EMBL" id="MDR6723267.1"/>
    </source>
</evidence>
<organism evidence="1 2">
    <name type="scientific">Paenibacillus amylolyticus</name>
    <dbReference type="NCBI Taxonomy" id="1451"/>
    <lineage>
        <taxon>Bacteria</taxon>
        <taxon>Bacillati</taxon>
        <taxon>Bacillota</taxon>
        <taxon>Bacilli</taxon>
        <taxon>Bacillales</taxon>
        <taxon>Paenibacillaceae</taxon>
        <taxon>Paenibacillus</taxon>
    </lineage>
</organism>
<name>A0AAP5GZR6_PAEAM</name>
<protein>
    <recommendedName>
        <fullName evidence="3">DUF1795 domain-containing protein</fullName>
    </recommendedName>
</protein>